<dbReference type="Gene3D" id="3.15.10.40">
    <property type="entry name" value="Uncharacterised protein PF07273, DUF1439"/>
    <property type="match status" value="1"/>
</dbReference>
<feature type="chain" id="PRO_5030915311" evidence="1">
    <location>
        <begin position="20"/>
        <end position="185"/>
    </location>
</feature>
<feature type="signal peptide" evidence="1">
    <location>
        <begin position="1"/>
        <end position="19"/>
    </location>
</feature>
<dbReference type="Proteomes" id="UP000470213">
    <property type="component" value="Unassembled WGS sequence"/>
</dbReference>
<accession>A0A7X5LN10</accession>
<keyword evidence="1" id="KW-0732">Signal</keyword>
<evidence type="ECO:0000256" key="1">
    <source>
        <dbReference type="SAM" id="SignalP"/>
    </source>
</evidence>
<reference evidence="2 3" key="1">
    <citation type="submission" date="2020-01" db="EMBL/GenBank/DDBJ databases">
        <authorList>
            <person name="Chen J."/>
            <person name="Zhu S."/>
            <person name="Yang J."/>
        </authorList>
    </citation>
    <scope>NUCLEOTIDE SEQUENCE [LARGE SCALE GENOMIC DNA]</scope>
    <source>
        <strain evidence="2 3">345S023</strain>
    </source>
</reference>
<proteinExistence type="predicted"/>
<dbReference type="Pfam" id="PF07273">
    <property type="entry name" value="DUF1439"/>
    <property type="match status" value="1"/>
</dbReference>
<evidence type="ECO:0000313" key="2">
    <source>
        <dbReference type="EMBL" id="NDV92337.1"/>
    </source>
</evidence>
<dbReference type="PROSITE" id="PS51257">
    <property type="entry name" value="PROKAR_LIPOPROTEIN"/>
    <property type="match status" value="1"/>
</dbReference>
<keyword evidence="3" id="KW-1185">Reference proteome</keyword>
<dbReference type="EMBL" id="JAAAWN010000021">
    <property type="protein sequence ID" value="NDV92337.1"/>
    <property type="molecule type" value="Genomic_DNA"/>
</dbReference>
<protein>
    <submittedName>
        <fullName evidence="2">DUF1439 domain-containing protein</fullName>
    </submittedName>
</protein>
<comment type="caution">
    <text evidence="2">The sequence shown here is derived from an EMBL/GenBank/DDBJ whole genome shotgun (WGS) entry which is preliminary data.</text>
</comment>
<gene>
    <name evidence="2" type="ORF">GTH32_14235</name>
</gene>
<sequence length="185" mass="19856">MKCLTTLAAIVLLSGCATLSQLSVYTVSNSEIERVLDNQLSNLQEKASIAGIPLFLEVDDIGVSIGPDGKDVVRLSTDATASIKAFGFSYPAKVRLSLEGTPYYDSEEKAIFVRSLALLDSTIDAGGYKGNLAPLSGEVMQLLNGYLASNPVYRLDTTNKTVNLLSTIPIELTVEKGQLALRPKR</sequence>
<dbReference type="AlphaFoldDB" id="A0A7X5LN10"/>
<dbReference type="RefSeq" id="WP_163086993.1">
    <property type="nucleotide sequence ID" value="NZ_JAAAWN010000021.1"/>
</dbReference>
<organism evidence="2 3">
    <name type="scientific">Alteromonas profundi</name>
    <dbReference type="NCBI Taxonomy" id="2696062"/>
    <lineage>
        <taxon>Bacteria</taxon>
        <taxon>Pseudomonadati</taxon>
        <taxon>Pseudomonadota</taxon>
        <taxon>Gammaproteobacteria</taxon>
        <taxon>Alteromonadales</taxon>
        <taxon>Alteromonadaceae</taxon>
        <taxon>Alteromonas/Salinimonas group</taxon>
        <taxon>Alteromonas</taxon>
    </lineage>
</organism>
<dbReference type="InterPro" id="IPR010835">
    <property type="entry name" value="DUF1439"/>
</dbReference>
<evidence type="ECO:0000313" key="3">
    <source>
        <dbReference type="Proteomes" id="UP000470213"/>
    </source>
</evidence>
<name>A0A7X5LN10_9ALTE</name>